<dbReference type="PANTHER" id="PTHR15193:SF2">
    <property type="match status" value="1"/>
</dbReference>
<evidence type="ECO:0000259" key="3">
    <source>
        <dbReference type="PROSITE" id="PS50835"/>
    </source>
</evidence>
<evidence type="ECO:0000256" key="1">
    <source>
        <dbReference type="SAM" id="Phobius"/>
    </source>
</evidence>
<dbReference type="SUPFAM" id="SSF48726">
    <property type="entry name" value="Immunoglobulin"/>
    <property type="match status" value="1"/>
</dbReference>
<dbReference type="PANTHER" id="PTHR15193">
    <property type="entry name" value="CD83 ANTIGEN"/>
    <property type="match status" value="1"/>
</dbReference>
<dbReference type="Gene3D" id="2.60.40.10">
    <property type="entry name" value="Immunoglobulins"/>
    <property type="match status" value="1"/>
</dbReference>
<dbReference type="AlphaFoldDB" id="A0A3B5B0W3"/>
<dbReference type="Pfam" id="PF07686">
    <property type="entry name" value="V-set"/>
    <property type="match status" value="1"/>
</dbReference>
<dbReference type="InterPro" id="IPR013106">
    <property type="entry name" value="Ig_V-set"/>
</dbReference>
<keyword evidence="1" id="KW-0812">Transmembrane</keyword>
<accession>A0A3B5B0W3</accession>
<reference evidence="4" key="1">
    <citation type="submission" date="2023-09" db="UniProtKB">
        <authorList>
            <consortium name="Ensembl"/>
        </authorList>
    </citation>
    <scope>IDENTIFICATION</scope>
</reference>
<dbReference type="Ensembl" id="ENSSPAT00000027236.1">
    <property type="protein sequence ID" value="ENSSPAP00000026795.1"/>
    <property type="gene ID" value="ENSSPAG00000020202.1"/>
</dbReference>
<dbReference type="InterPro" id="IPR003599">
    <property type="entry name" value="Ig_sub"/>
</dbReference>
<feature type="chain" id="PRO_5017387536" description="Ig-like domain-containing protein" evidence="2">
    <location>
        <begin position="28"/>
        <end position="191"/>
    </location>
</feature>
<evidence type="ECO:0000313" key="4">
    <source>
        <dbReference type="Ensembl" id="ENSSPAP00000026795.1"/>
    </source>
</evidence>
<evidence type="ECO:0000256" key="2">
    <source>
        <dbReference type="SAM" id="SignalP"/>
    </source>
</evidence>
<dbReference type="InterPro" id="IPR036179">
    <property type="entry name" value="Ig-like_dom_sf"/>
</dbReference>
<feature type="domain" description="Ig-like" evidence="3">
    <location>
        <begin position="37"/>
        <end position="124"/>
    </location>
</feature>
<sequence>SLQKILKYSLNTVVCLSQLLLLHFATQSHLLIQADCNENASLSCPGVSSQMNFLAVAWYKVNKLGIIRIRKSDGRITPYNLSRNASFGHDYSLLMPRVKPEDSGTYECALTANVGGQNLYHQIQLMVQVTALALNATHPNQLCDKQIEDLPVLWTTIGYIAVALVKIIVSLISIWVNMLFYSSSHRMFSSL</sequence>
<dbReference type="PROSITE" id="PS50835">
    <property type="entry name" value="IG_LIKE"/>
    <property type="match status" value="1"/>
</dbReference>
<keyword evidence="1" id="KW-0472">Membrane</keyword>
<dbReference type="InterPro" id="IPR013783">
    <property type="entry name" value="Ig-like_fold"/>
</dbReference>
<dbReference type="GeneTree" id="ENSGT00990000203733"/>
<organism evidence="4">
    <name type="scientific">Stegastes partitus</name>
    <name type="common">bicolor damselfish</name>
    <dbReference type="NCBI Taxonomy" id="144197"/>
    <lineage>
        <taxon>Eukaryota</taxon>
        <taxon>Metazoa</taxon>
        <taxon>Chordata</taxon>
        <taxon>Craniata</taxon>
        <taxon>Vertebrata</taxon>
        <taxon>Euteleostomi</taxon>
        <taxon>Actinopterygii</taxon>
        <taxon>Neopterygii</taxon>
        <taxon>Teleostei</taxon>
        <taxon>Neoteleostei</taxon>
        <taxon>Acanthomorphata</taxon>
        <taxon>Ovalentaria</taxon>
        <taxon>Pomacentridae</taxon>
        <taxon>Stegastes</taxon>
    </lineage>
</organism>
<dbReference type="SMART" id="SM00409">
    <property type="entry name" value="IG"/>
    <property type="match status" value="1"/>
</dbReference>
<keyword evidence="2" id="KW-0732">Signal</keyword>
<name>A0A3B5B0W3_9TELE</name>
<dbReference type="InterPro" id="IPR007110">
    <property type="entry name" value="Ig-like_dom"/>
</dbReference>
<feature type="signal peptide" evidence="2">
    <location>
        <begin position="1"/>
        <end position="27"/>
    </location>
</feature>
<protein>
    <recommendedName>
        <fullName evidence="3">Ig-like domain-containing protein</fullName>
    </recommendedName>
</protein>
<keyword evidence="1" id="KW-1133">Transmembrane helix</keyword>
<proteinExistence type="predicted"/>
<feature type="transmembrane region" description="Helical" evidence="1">
    <location>
        <begin position="152"/>
        <end position="181"/>
    </location>
</feature>